<dbReference type="InterPro" id="IPR002885">
    <property type="entry name" value="PPR_rpt"/>
</dbReference>
<gene>
    <name evidence="2" type="ORF">POM88_006363</name>
</gene>
<protein>
    <recommendedName>
        <fullName evidence="4">Pentatricopeptide repeat-containing protein</fullName>
    </recommendedName>
</protein>
<evidence type="ECO:0008006" key="4">
    <source>
        <dbReference type="Google" id="ProtNLM"/>
    </source>
</evidence>
<evidence type="ECO:0000313" key="3">
    <source>
        <dbReference type="Proteomes" id="UP001237642"/>
    </source>
</evidence>
<evidence type="ECO:0000313" key="2">
    <source>
        <dbReference type="EMBL" id="KAK1396500.1"/>
    </source>
</evidence>
<dbReference type="NCBIfam" id="TIGR00756">
    <property type="entry name" value="PPR"/>
    <property type="match status" value="1"/>
</dbReference>
<reference evidence="2" key="2">
    <citation type="submission" date="2023-05" db="EMBL/GenBank/DDBJ databases">
        <authorList>
            <person name="Schelkunov M.I."/>
        </authorList>
    </citation>
    <scope>NUCLEOTIDE SEQUENCE</scope>
    <source>
        <strain evidence="2">Hsosn_3</strain>
        <tissue evidence="2">Leaf</tissue>
    </source>
</reference>
<dbReference type="EMBL" id="JAUIZM010000002">
    <property type="protein sequence ID" value="KAK1396500.1"/>
    <property type="molecule type" value="Genomic_DNA"/>
</dbReference>
<comment type="caution">
    <text evidence="2">The sequence shown here is derived from an EMBL/GenBank/DDBJ whole genome shotgun (WGS) entry which is preliminary data.</text>
</comment>
<accession>A0AAD8J2G3</accession>
<reference evidence="2" key="1">
    <citation type="submission" date="2023-02" db="EMBL/GenBank/DDBJ databases">
        <title>Genome of toxic invasive species Heracleum sosnowskyi carries increased number of genes despite the absence of recent whole-genome duplications.</title>
        <authorList>
            <person name="Schelkunov M."/>
            <person name="Shtratnikova V."/>
            <person name="Makarenko M."/>
            <person name="Klepikova A."/>
            <person name="Omelchenko D."/>
            <person name="Novikova G."/>
            <person name="Obukhova E."/>
            <person name="Bogdanov V."/>
            <person name="Penin A."/>
            <person name="Logacheva M."/>
        </authorList>
    </citation>
    <scope>NUCLEOTIDE SEQUENCE</scope>
    <source>
        <strain evidence="2">Hsosn_3</strain>
        <tissue evidence="2">Leaf</tissue>
    </source>
</reference>
<dbReference type="PROSITE" id="PS51375">
    <property type="entry name" value="PPR"/>
    <property type="match status" value="1"/>
</dbReference>
<dbReference type="Pfam" id="PF05910">
    <property type="entry name" value="DUF868"/>
    <property type="match status" value="1"/>
</dbReference>
<dbReference type="AlphaFoldDB" id="A0AAD8J2G3"/>
<dbReference type="Pfam" id="PF01535">
    <property type="entry name" value="PPR"/>
    <property type="match status" value="1"/>
</dbReference>
<evidence type="ECO:0000256" key="1">
    <source>
        <dbReference type="PROSITE-ProRule" id="PRU00708"/>
    </source>
</evidence>
<dbReference type="Proteomes" id="UP001237642">
    <property type="component" value="Unassembled WGS sequence"/>
</dbReference>
<keyword evidence="3" id="KW-1185">Reference proteome</keyword>
<organism evidence="2 3">
    <name type="scientific">Heracleum sosnowskyi</name>
    <dbReference type="NCBI Taxonomy" id="360622"/>
    <lineage>
        <taxon>Eukaryota</taxon>
        <taxon>Viridiplantae</taxon>
        <taxon>Streptophyta</taxon>
        <taxon>Embryophyta</taxon>
        <taxon>Tracheophyta</taxon>
        <taxon>Spermatophyta</taxon>
        <taxon>Magnoliopsida</taxon>
        <taxon>eudicotyledons</taxon>
        <taxon>Gunneridae</taxon>
        <taxon>Pentapetalae</taxon>
        <taxon>asterids</taxon>
        <taxon>campanulids</taxon>
        <taxon>Apiales</taxon>
        <taxon>Apiaceae</taxon>
        <taxon>Apioideae</taxon>
        <taxon>apioid superclade</taxon>
        <taxon>Tordylieae</taxon>
        <taxon>Tordyliinae</taxon>
        <taxon>Heracleum</taxon>
    </lineage>
</organism>
<name>A0AAD8J2G3_9APIA</name>
<proteinExistence type="predicted"/>
<sequence>MEDILEFQKQFEDITNERFMVRLISLYGKAGMFDNARKVFDEMPELKCVEINDLGGQCVCRVDVKPSLFYKRKWSKCLQVNSAKIDIYWDISLAKYGSGSQLIEG</sequence>
<dbReference type="InterPro" id="IPR008586">
    <property type="entry name" value="DUF868_pln"/>
</dbReference>
<feature type="repeat" description="PPR" evidence="1">
    <location>
        <begin position="16"/>
        <end position="50"/>
    </location>
</feature>